<dbReference type="GO" id="GO:0015035">
    <property type="term" value="F:protein-disulfide reductase activity"/>
    <property type="evidence" value="ECO:0007669"/>
    <property type="project" value="InterPro"/>
</dbReference>
<dbReference type="InterPro" id="IPR005746">
    <property type="entry name" value="Thioredoxin"/>
</dbReference>
<comment type="caution">
    <text evidence="9">The sequence shown here is derived from an EMBL/GenBank/DDBJ whole genome shotgun (WGS) entry which is preliminary data.</text>
</comment>
<evidence type="ECO:0000256" key="6">
    <source>
        <dbReference type="PIRNR" id="PIRNR000077"/>
    </source>
</evidence>
<keyword evidence="2" id="KW-0813">Transport</keyword>
<evidence type="ECO:0000256" key="1">
    <source>
        <dbReference type="ARBA" id="ARBA00008987"/>
    </source>
</evidence>
<proteinExistence type="inferred from homology"/>
<dbReference type="Gene3D" id="3.40.30.10">
    <property type="entry name" value="Glutaredoxin"/>
    <property type="match status" value="1"/>
</dbReference>
<dbReference type="SUPFAM" id="SSF52833">
    <property type="entry name" value="Thioredoxin-like"/>
    <property type="match status" value="1"/>
</dbReference>
<evidence type="ECO:0000256" key="7">
    <source>
        <dbReference type="PIRSR" id="PIRSR000077-4"/>
    </source>
</evidence>
<evidence type="ECO:0000256" key="4">
    <source>
        <dbReference type="ARBA" id="ARBA00023157"/>
    </source>
</evidence>
<protein>
    <recommendedName>
        <fullName evidence="6">Thioredoxin</fullName>
    </recommendedName>
</protein>
<keyword evidence="3" id="KW-0249">Electron transport</keyword>
<dbReference type="Pfam" id="PF00085">
    <property type="entry name" value="Thioredoxin"/>
    <property type="match status" value="1"/>
</dbReference>
<evidence type="ECO:0000256" key="3">
    <source>
        <dbReference type="ARBA" id="ARBA00022982"/>
    </source>
</evidence>
<comment type="similarity">
    <text evidence="1 6">Belongs to the thioredoxin family.</text>
</comment>
<evidence type="ECO:0000256" key="2">
    <source>
        <dbReference type="ARBA" id="ARBA00022448"/>
    </source>
</evidence>
<dbReference type="CDD" id="cd02947">
    <property type="entry name" value="TRX_family"/>
    <property type="match status" value="1"/>
</dbReference>
<dbReference type="InterPro" id="IPR013766">
    <property type="entry name" value="Thioredoxin_domain"/>
</dbReference>
<keyword evidence="4 7" id="KW-1015">Disulfide bond</keyword>
<evidence type="ECO:0000313" key="9">
    <source>
        <dbReference type="EMBL" id="NKE72087.1"/>
    </source>
</evidence>
<name>A0A7X6DRK2_9BACT</name>
<dbReference type="RefSeq" id="WP_168061435.1">
    <property type="nucleotide sequence ID" value="NZ_VTOW01000003.1"/>
</dbReference>
<dbReference type="PROSITE" id="PS51352">
    <property type="entry name" value="THIOREDOXIN_2"/>
    <property type="match status" value="1"/>
</dbReference>
<dbReference type="PANTHER" id="PTHR45663">
    <property type="entry name" value="GEO12009P1"/>
    <property type="match status" value="1"/>
</dbReference>
<feature type="disulfide bond" description="Redox-active" evidence="7">
    <location>
        <begin position="30"/>
        <end position="33"/>
    </location>
</feature>
<accession>A0A7X6DRK2</accession>
<dbReference type="AlphaFoldDB" id="A0A7X6DRK2"/>
<organism evidence="9 10">
    <name type="scientific">Candidatus Manganitrophus noduliformans</name>
    <dbReference type="NCBI Taxonomy" id="2606439"/>
    <lineage>
        <taxon>Bacteria</taxon>
        <taxon>Pseudomonadati</taxon>
        <taxon>Nitrospirota</taxon>
        <taxon>Nitrospiria</taxon>
        <taxon>Candidatus Troglogloeales</taxon>
        <taxon>Candidatus Manganitrophaceae</taxon>
        <taxon>Candidatus Manganitrophus</taxon>
    </lineage>
</organism>
<sequence length="121" mass="13756">MIPEATDHSFDRIIENSPTPVLVEFWSPTCRNCRALLYELDRLSEERGDEIAIYKMDVTENYQIPAEYEISSLPALALFSKGKFVQFIGGMGKKSAIESAVQKALALRERSGRHFITDRTK</sequence>
<gene>
    <name evidence="9" type="ORF">MNODULE_15160</name>
</gene>
<dbReference type="PIRSF" id="PIRSF000077">
    <property type="entry name" value="Thioredoxin"/>
    <property type="match status" value="1"/>
</dbReference>
<dbReference type="Proteomes" id="UP000534783">
    <property type="component" value="Unassembled WGS sequence"/>
</dbReference>
<feature type="domain" description="Thioredoxin" evidence="8">
    <location>
        <begin position="1"/>
        <end position="106"/>
    </location>
</feature>
<dbReference type="InterPro" id="IPR036249">
    <property type="entry name" value="Thioredoxin-like_sf"/>
</dbReference>
<dbReference type="PANTHER" id="PTHR45663:SF11">
    <property type="entry name" value="GEO12009P1"/>
    <property type="match status" value="1"/>
</dbReference>
<reference evidence="9 10" key="1">
    <citation type="journal article" date="2020" name="Nature">
        <title>Bacterial chemolithoautotrophy via manganese oxidation.</title>
        <authorList>
            <person name="Yu H."/>
            <person name="Leadbetter J.R."/>
        </authorList>
    </citation>
    <scope>NUCLEOTIDE SEQUENCE [LARGE SCALE GENOMIC DNA]</scope>
    <source>
        <strain evidence="9 10">Mn-1</strain>
    </source>
</reference>
<evidence type="ECO:0000256" key="5">
    <source>
        <dbReference type="ARBA" id="ARBA00023284"/>
    </source>
</evidence>
<dbReference type="EMBL" id="VTOW01000003">
    <property type="protein sequence ID" value="NKE72087.1"/>
    <property type="molecule type" value="Genomic_DNA"/>
</dbReference>
<evidence type="ECO:0000313" key="10">
    <source>
        <dbReference type="Proteomes" id="UP000534783"/>
    </source>
</evidence>
<dbReference type="GO" id="GO:0045454">
    <property type="term" value="P:cell redox homeostasis"/>
    <property type="evidence" value="ECO:0007669"/>
    <property type="project" value="TreeGrafter"/>
</dbReference>
<keyword evidence="10" id="KW-1185">Reference proteome</keyword>
<evidence type="ECO:0000259" key="8">
    <source>
        <dbReference type="PROSITE" id="PS51352"/>
    </source>
</evidence>
<dbReference type="GO" id="GO:0005829">
    <property type="term" value="C:cytosol"/>
    <property type="evidence" value="ECO:0007669"/>
    <property type="project" value="TreeGrafter"/>
</dbReference>
<keyword evidence="5 7" id="KW-0676">Redox-active center</keyword>